<reference evidence="1" key="1">
    <citation type="submission" date="2021-06" db="EMBL/GenBank/DDBJ databases">
        <authorList>
            <person name="Kallberg Y."/>
            <person name="Tangrot J."/>
            <person name="Rosling A."/>
        </authorList>
    </citation>
    <scope>NUCLEOTIDE SEQUENCE</scope>
    <source>
        <strain evidence="1">MA461A</strain>
    </source>
</reference>
<name>A0ACA9RVL6_9GLOM</name>
<organism evidence="1 2">
    <name type="scientific">Racocetra persica</name>
    <dbReference type="NCBI Taxonomy" id="160502"/>
    <lineage>
        <taxon>Eukaryota</taxon>
        <taxon>Fungi</taxon>
        <taxon>Fungi incertae sedis</taxon>
        <taxon>Mucoromycota</taxon>
        <taxon>Glomeromycotina</taxon>
        <taxon>Glomeromycetes</taxon>
        <taxon>Diversisporales</taxon>
        <taxon>Gigasporaceae</taxon>
        <taxon>Racocetra</taxon>
    </lineage>
</organism>
<evidence type="ECO:0000313" key="2">
    <source>
        <dbReference type="Proteomes" id="UP000789920"/>
    </source>
</evidence>
<evidence type="ECO:0000313" key="1">
    <source>
        <dbReference type="EMBL" id="CAG8812070.1"/>
    </source>
</evidence>
<proteinExistence type="predicted"/>
<accession>A0ACA9RVL6</accession>
<gene>
    <name evidence="1" type="ORF">RPERSI_LOCUS23453</name>
</gene>
<sequence length="117" mass="13194">MTKAKTFLFIIFILSIIFVASLSTPIAKEESSKSYGSSEKHTDSSYKGYGSSEKHTDSYYKGYESSEKHSKSYNKGEECYWNNKLNYGHADCYPNCGCVNSCCECQSSYTCSCTECY</sequence>
<keyword evidence="2" id="KW-1185">Reference proteome</keyword>
<protein>
    <submittedName>
        <fullName evidence="1">5133_t:CDS:1</fullName>
    </submittedName>
</protein>
<comment type="caution">
    <text evidence="1">The sequence shown here is derived from an EMBL/GenBank/DDBJ whole genome shotgun (WGS) entry which is preliminary data.</text>
</comment>
<dbReference type="Proteomes" id="UP000789920">
    <property type="component" value="Unassembled WGS sequence"/>
</dbReference>
<dbReference type="EMBL" id="CAJVQC010073183">
    <property type="protein sequence ID" value="CAG8812070.1"/>
    <property type="molecule type" value="Genomic_DNA"/>
</dbReference>